<keyword evidence="5 8" id="KW-0496">Mitochondrion</keyword>
<feature type="transmembrane region" description="Helical" evidence="6">
    <location>
        <begin position="57"/>
        <end position="78"/>
    </location>
</feature>
<dbReference type="Pfam" id="PF00510">
    <property type="entry name" value="COX3"/>
    <property type="match status" value="1"/>
</dbReference>
<comment type="subcellular location">
    <subcellularLocation>
        <location evidence="1">Membrane</location>
        <topology evidence="1">Multi-pass membrane protein</topology>
    </subcellularLocation>
</comment>
<protein>
    <recommendedName>
        <fullName evidence="5">Cytochrome c oxidase subunit 3</fullName>
    </recommendedName>
</protein>
<feature type="transmembrane region" description="Helical" evidence="6">
    <location>
        <begin position="7"/>
        <end position="37"/>
    </location>
</feature>
<name>A0A067Y005_SCHJA</name>
<evidence type="ECO:0000256" key="1">
    <source>
        <dbReference type="ARBA" id="ARBA00004141"/>
    </source>
</evidence>
<evidence type="ECO:0000256" key="3">
    <source>
        <dbReference type="ARBA" id="ARBA00022989"/>
    </source>
</evidence>
<gene>
    <name evidence="8" type="primary">COX3</name>
</gene>
<evidence type="ECO:0000259" key="7">
    <source>
        <dbReference type="PROSITE" id="PS50253"/>
    </source>
</evidence>
<feature type="domain" description="Heme-copper oxidase subunit III family profile" evidence="7">
    <location>
        <begin position="1"/>
        <end position="216"/>
    </location>
</feature>
<feature type="transmembrane region" description="Helical" evidence="6">
    <location>
        <begin position="122"/>
        <end position="142"/>
    </location>
</feature>
<feature type="transmembrane region" description="Helical" evidence="6">
    <location>
        <begin position="90"/>
        <end position="110"/>
    </location>
</feature>
<dbReference type="Gene3D" id="1.20.120.80">
    <property type="entry name" value="Cytochrome c oxidase, subunit III, four-helix bundle"/>
    <property type="match status" value="1"/>
</dbReference>
<keyword evidence="2 5" id="KW-0812">Transmembrane</keyword>
<evidence type="ECO:0000313" key="8">
    <source>
        <dbReference type="EMBL" id="AGV02200.1"/>
    </source>
</evidence>
<evidence type="ECO:0000256" key="6">
    <source>
        <dbReference type="SAM" id="Phobius"/>
    </source>
</evidence>
<evidence type="ECO:0000256" key="2">
    <source>
        <dbReference type="ARBA" id="ARBA00022692"/>
    </source>
</evidence>
<comment type="similarity">
    <text evidence="5">Belongs to the cytochrome c oxidase subunit 3 family.</text>
</comment>
<dbReference type="AlphaFoldDB" id="A0A067Y005"/>
<dbReference type="GO" id="GO:0022904">
    <property type="term" value="P:respiratory electron transport chain"/>
    <property type="evidence" value="ECO:0007669"/>
    <property type="project" value="InterPro"/>
</dbReference>
<dbReference type="EMBL" id="KF279409">
    <property type="protein sequence ID" value="AGV02200.1"/>
    <property type="molecule type" value="Genomic_DNA"/>
</dbReference>
<dbReference type="GO" id="GO:0004129">
    <property type="term" value="F:cytochrome-c oxidase activity"/>
    <property type="evidence" value="ECO:0007669"/>
    <property type="project" value="InterPro"/>
</dbReference>
<evidence type="ECO:0000256" key="4">
    <source>
        <dbReference type="ARBA" id="ARBA00023136"/>
    </source>
</evidence>
<proteinExistence type="inferred from homology"/>
<dbReference type="InterPro" id="IPR035973">
    <property type="entry name" value="Cyt_c_oxidase_su3-like_sf"/>
</dbReference>
<keyword evidence="3 6" id="KW-1133">Transmembrane helix</keyword>
<feature type="transmembrane region" description="Helical" evidence="6">
    <location>
        <begin position="154"/>
        <end position="175"/>
    </location>
</feature>
<dbReference type="GO" id="GO:0016020">
    <property type="term" value="C:membrane"/>
    <property type="evidence" value="ECO:0007669"/>
    <property type="project" value="UniProtKB-SubCell"/>
</dbReference>
<dbReference type="PROSITE" id="PS50253">
    <property type="entry name" value="COX3"/>
    <property type="match status" value="1"/>
</dbReference>
<sequence length="216" mass="25630">MSLFSLVNLVLLFFILPCIFFFHPFILVLILCLWFYLFNRYVSWEFVNITTDRIVGFWLFLVSEIIVFATLLFTCLWFQDYYSKPIAHAYGAPMVESWLLISSSFFMTSYRGLINTKWCHLFLNWSIIFSFFFMITAVLEVMSSGVSSLFNPHAAACYMTIGLHFIHVVIGTVGLTQLDYYFSFDVVRRYSWMIVVYWHFVDYVWLVVFTIVYLLV</sequence>
<keyword evidence="4 6" id="KW-0472">Membrane</keyword>
<evidence type="ECO:0000256" key="5">
    <source>
        <dbReference type="RuleBase" id="RU003375"/>
    </source>
</evidence>
<dbReference type="InterPro" id="IPR013833">
    <property type="entry name" value="Cyt_c_oxidase_su3_a-hlx"/>
</dbReference>
<comment type="function">
    <text evidence="5">Component of the cytochrome c oxidase, the last enzyme in the mitochondrial electron transport chain which drives oxidative phosphorylation. The respiratory chain contains 3 multisubunit complexes succinate dehydrogenase (complex II, CII), ubiquinol-cytochrome c oxidoreductase (cytochrome b-c1 complex, complex III, CIII) and cytochrome c oxidase (complex IV, CIV), that cooperate to transfer electrons derived from NADH and succinate to molecular oxygen, creating an electrochemical gradient over the inner membrane that drives transmembrane transport and the ATP synthase. Cytochrome c oxidase is the component of the respiratory chain that catalyzes the reduction of oxygen to water. Electrons originating from reduced cytochrome c in the intermembrane space (IMS) are transferred via the dinuclear copper A center (CU(A)) of subunit 2 and heme A of subunit 1 to the active site in subunit 1, a binuclear center (BNC) formed by heme A3 and copper B (CU(B)). The BNC reduces molecular oxygen to 2 water molecules using 4 electrons from cytochrome c in the IMS and 4 protons from the mitochondrial matrix.</text>
</comment>
<reference evidence="8" key="1">
    <citation type="submission" date="2013-06" db="EMBL/GenBank/DDBJ databases">
        <authorList>
            <person name="Ran J."/>
            <person name="Pin N."/>
        </authorList>
    </citation>
    <scope>NUCLEOTIDE SEQUENCE</scope>
    <source>
        <strain evidence="8">Yunnan Heqing</strain>
    </source>
</reference>
<accession>A0A067Y005</accession>
<geneLocation type="mitochondrion" evidence="8"/>
<feature type="transmembrane region" description="Helical" evidence="6">
    <location>
        <begin position="195"/>
        <end position="215"/>
    </location>
</feature>
<dbReference type="InterPro" id="IPR000298">
    <property type="entry name" value="Cyt_c_oxidase-like_su3"/>
</dbReference>
<organism evidence="8">
    <name type="scientific">Schistosoma japonicum</name>
    <name type="common">Blood fluke</name>
    <dbReference type="NCBI Taxonomy" id="6182"/>
    <lineage>
        <taxon>Eukaryota</taxon>
        <taxon>Metazoa</taxon>
        <taxon>Spiralia</taxon>
        <taxon>Lophotrochozoa</taxon>
        <taxon>Platyhelminthes</taxon>
        <taxon>Trematoda</taxon>
        <taxon>Digenea</taxon>
        <taxon>Strigeidida</taxon>
        <taxon>Schistosomatoidea</taxon>
        <taxon>Schistosomatidae</taxon>
        <taxon>Schistosoma</taxon>
    </lineage>
</organism>
<dbReference type="SUPFAM" id="SSF81452">
    <property type="entry name" value="Cytochrome c oxidase subunit III-like"/>
    <property type="match status" value="1"/>
</dbReference>